<dbReference type="InterPro" id="IPR036291">
    <property type="entry name" value="NAD(P)-bd_dom_sf"/>
</dbReference>
<dbReference type="Proteomes" id="UP000004018">
    <property type="component" value="Unassembled WGS sequence"/>
</dbReference>
<dbReference type="InterPro" id="IPR001509">
    <property type="entry name" value="Epimerase_deHydtase"/>
</dbReference>
<dbReference type="PANTHER" id="PTHR43000">
    <property type="entry name" value="DTDP-D-GLUCOSE 4,6-DEHYDRATASE-RELATED"/>
    <property type="match status" value="1"/>
</dbReference>
<name>A0ABN0D154_9FIRM</name>
<dbReference type="EMBL" id="AFIJ01000008">
    <property type="protein sequence ID" value="EGL41890.1"/>
    <property type="molecule type" value="Genomic_DNA"/>
</dbReference>
<comment type="similarity">
    <text evidence="1">Belongs to the NAD(P)-dependent epimerase/dehydratase family.</text>
</comment>
<organism evidence="3 4">
    <name type="scientific">Megasphaera lornae</name>
    <dbReference type="NCBI Taxonomy" id="1000568"/>
    <lineage>
        <taxon>Bacteria</taxon>
        <taxon>Bacillati</taxon>
        <taxon>Bacillota</taxon>
        <taxon>Negativicutes</taxon>
        <taxon>Veillonellales</taxon>
        <taxon>Veillonellaceae</taxon>
        <taxon>Megasphaera</taxon>
    </lineage>
</organism>
<reference evidence="3 4" key="1">
    <citation type="submission" date="2011-04" db="EMBL/GenBank/DDBJ databases">
        <authorList>
            <person name="Harkins D.M."/>
            <person name="Madupu R."/>
            <person name="Durkin A.S."/>
            <person name="Torralba M."/>
            <person name="Methe B."/>
            <person name="Sutton G.G."/>
            <person name="Nelson K.E."/>
        </authorList>
    </citation>
    <scope>NUCLEOTIDE SEQUENCE [LARGE SCALE GENOMIC DNA]</scope>
    <source>
        <strain evidence="3 4">UPII 199-6</strain>
    </source>
</reference>
<accession>A0ABN0D154</accession>
<dbReference type="SUPFAM" id="SSF51735">
    <property type="entry name" value="NAD(P)-binding Rossmann-fold domains"/>
    <property type="match status" value="1"/>
</dbReference>
<evidence type="ECO:0000256" key="1">
    <source>
        <dbReference type="ARBA" id="ARBA00007637"/>
    </source>
</evidence>
<evidence type="ECO:0000313" key="4">
    <source>
        <dbReference type="Proteomes" id="UP000004018"/>
    </source>
</evidence>
<gene>
    <name evidence="3" type="ORF">HMPREF1039_0055</name>
</gene>
<sequence>MNILITGGAGFIGSHIGDALIAAGHRVIVVDNLSTGRKENIPPQAVFYEADIRDREYMENIFSQEHIEAVYHEAAQTMVPYSLAHPWEDAELNVMGLVGILELCRRHTVRKFIFSSSAAVYGDNTRVPLKETEATTPLSFYGLTKCTAEAYIRMYHDIFQVPYVILRYANVYGERQGGNGEGGVVFVFSQALAQGKEITVFGDGEQTRDFVYVKDVARANVCALQANGTEGTYNIATNIETTVNALKEMLVYIAGTPTHVHYEPARSGDIYRSVLANTKAVQDLGWEPTTKLLGGLQQTYRYFAGEVGK</sequence>
<feature type="domain" description="NAD-dependent epimerase/dehydratase" evidence="2">
    <location>
        <begin position="3"/>
        <end position="236"/>
    </location>
</feature>
<evidence type="ECO:0000259" key="2">
    <source>
        <dbReference type="Pfam" id="PF01370"/>
    </source>
</evidence>
<evidence type="ECO:0000313" key="3">
    <source>
        <dbReference type="EMBL" id="EGL41890.1"/>
    </source>
</evidence>
<dbReference type="Pfam" id="PF01370">
    <property type="entry name" value="Epimerase"/>
    <property type="match status" value="1"/>
</dbReference>
<proteinExistence type="inferred from homology"/>
<dbReference type="Gene3D" id="3.40.50.720">
    <property type="entry name" value="NAD(P)-binding Rossmann-like Domain"/>
    <property type="match status" value="1"/>
</dbReference>
<keyword evidence="4" id="KW-1185">Reference proteome</keyword>
<protein>
    <submittedName>
        <fullName evidence="3">NAD dependent epimerase/dehydratase family protein</fullName>
    </submittedName>
</protein>
<dbReference type="Gene3D" id="3.90.25.10">
    <property type="entry name" value="UDP-galactose 4-epimerase, domain 1"/>
    <property type="match status" value="1"/>
</dbReference>
<comment type="caution">
    <text evidence="3">The sequence shown here is derived from an EMBL/GenBank/DDBJ whole genome shotgun (WGS) entry which is preliminary data.</text>
</comment>
<dbReference type="RefSeq" id="WP_007390680.1">
    <property type="nucleotide sequence ID" value="NZ_AFIJ01000008.1"/>
</dbReference>